<dbReference type="Gene3D" id="3.40.850.10">
    <property type="entry name" value="Kinesin motor domain"/>
    <property type="match status" value="1"/>
</dbReference>
<sequence>MASQEIRQEGNCSLNIDSSTIRMGKRRFTYDAVFDSNSGQADLYESVSSPLLTSFVDGYNATIMAYGQTGSGKTFTMGSEAHIEPETSSHTGLIPRFITDFFLEMQRKKAASDKGVEGNQVLLDYSLKASFLEVYGDNVHDLLDANRTSLPLREDSTGAIRVTGLTSRDVSTTAEALQVLHEGTMNRTTAATLMNDTSSRSHAVFTIHMSQVTRLNASDSVDVTTTSQFTFVDLAGSERMKKTGAEGARAREGIKINEGLLALGNVINALAEDKPANEKKVHVPYRQSKLTRLLQDALGGNSQTLFLACVSPSDTNASETLSTLNYANRARNIRNAPTKNVDGRITYRE</sequence>
<accession>A0A1E7F667</accession>
<name>A0A1E7F667_9STRA</name>
<keyword evidence="2" id="KW-0963">Cytoplasm</keyword>
<dbReference type="InterPro" id="IPR019821">
    <property type="entry name" value="Kinesin_motor_CS"/>
</dbReference>
<keyword evidence="4 6" id="KW-0067">ATP-binding</keyword>
<keyword evidence="10" id="KW-1185">Reference proteome</keyword>
<dbReference type="InterPro" id="IPR036961">
    <property type="entry name" value="Kinesin_motor_dom_sf"/>
</dbReference>
<dbReference type="PANTHER" id="PTHR47969">
    <property type="entry name" value="CHROMOSOME-ASSOCIATED KINESIN KIF4A-RELATED"/>
    <property type="match status" value="1"/>
</dbReference>
<dbReference type="Proteomes" id="UP000095751">
    <property type="component" value="Unassembled WGS sequence"/>
</dbReference>
<dbReference type="InterPro" id="IPR001752">
    <property type="entry name" value="Kinesin_motor_dom"/>
</dbReference>
<dbReference type="Pfam" id="PF00225">
    <property type="entry name" value="Kinesin"/>
    <property type="match status" value="1"/>
</dbReference>
<keyword evidence="3 6" id="KW-0547">Nucleotide-binding</keyword>
<keyword evidence="7" id="KW-0493">Microtubule</keyword>
<dbReference type="PROSITE" id="PS50067">
    <property type="entry name" value="KINESIN_MOTOR_2"/>
    <property type="match status" value="1"/>
</dbReference>
<keyword evidence="5" id="KW-0175">Coiled coil</keyword>
<comment type="subcellular location">
    <subcellularLocation>
        <location evidence="1">Cytoplasm</location>
    </subcellularLocation>
</comment>
<dbReference type="PANTHER" id="PTHR47969:SF15">
    <property type="entry name" value="CHROMOSOME-ASSOCIATED KINESIN KIF4A-RELATED"/>
    <property type="match status" value="1"/>
</dbReference>
<evidence type="ECO:0000256" key="2">
    <source>
        <dbReference type="ARBA" id="ARBA00022490"/>
    </source>
</evidence>
<evidence type="ECO:0000256" key="5">
    <source>
        <dbReference type="ARBA" id="ARBA00023054"/>
    </source>
</evidence>
<dbReference type="GO" id="GO:0008017">
    <property type="term" value="F:microtubule binding"/>
    <property type="evidence" value="ECO:0007669"/>
    <property type="project" value="InterPro"/>
</dbReference>
<evidence type="ECO:0000259" key="8">
    <source>
        <dbReference type="PROSITE" id="PS50067"/>
    </source>
</evidence>
<evidence type="ECO:0000313" key="10">
    <source>
        <dbReference type="Proteomes" id="UP000095751"/>
    </source>
</evidence>
<evidence type="ECO:0000313" key="9">
    <source>
        <dbReference type="EMBL" id="OEU13646.1"/>
    </source>
</evidence>
<dbReference type="InParanoid" id="A0A1E7F667"/>
<evidence type="ECO:0000256" key="1">
    <source>
        <dbReference type="ARBA" id="ARBA00004496"/>
    </source>
</evidence>
<dbReference type="GO" id="GO:0007052">
    <property type="term" value="P:mitotic spindle organization"/>
    <property type="evidence" value="ECO:0007669"/>
    <property type="project" value="TreeGrafter"/>
</dbReference>
<reference evidence="9 10" key="1">
    <citation type="submission" date="2016-09" db="EMBL/GenBank/DDBJ databases">
        <title>Extensive genetic diversity and differential bi-allelic expression allows diatom success in the polar Southern Ocean.</title>
        <authorList>
            <consortium name="DOE Joint Genome Institute"/>
            <person name="Mock T."/>
            <person name="Otillar R.P."/>
            <person name="Strauss J."/>
            <person name="Dupont C."/>
            <person name="Frickenhaus S."/>
            <person name="Maumus F."/>
            <person name="Mcmullan M."/>
            <person name="Sanges R."/>
            <person name="Schmutz J."/>
            <person name="Toseland A."/>
            <person name="Valas R."/>
            <person name="Veluchamy A."/>
            <person name="Ward B.J."/>
            <person name="Allen A."/>
            <person name="Barry K."/>
            <person name="Falciatore A."/>
            <person name="Ferrante M."/>
            <person name="Fortunato A.E."/>
            <person name="Gloeckner G."/>
            <person name="Gruber A."/>
            <person name="Hipkin R."/>
            <person name="Janech M."/>
            <person name="Kroth P."/>
            <person name="Leese F."/>
            <person name="Lindquist E."/>
            <person name="Lyon B.R."/>
            <person name="Martin J."/>
            <person name="Mayer C."/>
            <person name="Parker M."/>
            <person name="Quesneville H."/>
            <person name="Raymond J."/>
            <person name="Uhlig C."/>
            <person name="Valentin K.U."/>
            <person name="Worden A.Z."/>
            <person name="Armbrust E.V."/>
            <person name="Bowler C."/>
            <person name="Green B."/>
            <person name="Moulton V."/>
            <person name="Van Oosterhout C."/>
            <person name="Grigoriev I."/>
        </authorList>
    </citation>
    <scope>NUCLEOTIDE SEQUENCE [LARGE SCALE GENOMIC DNA]</scope>
    <source>
        <strain evidence="9 10">CCMP1102</strain>
    </source>
</reference>
<dbReference type="PROSITE" id="PS00411">
    <property type="entry name" value="KINESIN_MOTOR_1"/>
    <property type="match status" value="1"/>
</dbReference>
<evidence type="ECO:0000256" key="6">
    <source>
        <dbReference type="PROSITE-ProRule" id="PRU00283"/>
    </source>
</evidence>
<dbReference type="AlphaFoldDB" id="A0A1E7F667"/>
<dbReference type="GO" id="GO:0005524">
    <property type="term" value="F:ATP binding"/>
    <property type="evidence" value="ECO:0007669"/>
    <property type="project" value="UniProtKB-UniRule"/>
</dbReference>
<dbReference type="InterPro" id="IPR027640">
    <property type="entry name" value="Kinesin-like_fam"/>
</dbReference>
<evidence type="ECO:0000256" key="7">
    <source>
        <dbReference type="RuleBase" id="RU000394"/>
    </source>
</evidence>
<evidence type="ECO:0000256" key="4">
    <source>
        <dbReference type="ARBA" id="ARBA00022840"/>
    </source>
</evidence>
<dbReference type="GO" id="GO:0005874">
    <property type="term" value="C:microtubule"/>
    <property type="evidence" value="ECO:0007669"/>
    <property type="project" value="UniProtKB-KW"/>
</dbReference>
<dbReference type="SMART" id="SM00129">
    <property type="entry name" value="KISc"/>
    <property type="match status" value="1"/>
</dbReference>
<dbReference type="GO" id="GO:0051231">
    <property type="term" value="P:spindle elongation"/>
    <property type="evidence" value="ECO:0007669"/>
    <property type="project" value="TreeGrafter"/>
</dbReference>
<evidence type="ECO:0000256" key="3">
    <source>
        <dbReference type="ARBA" id="ARBA00022741"/>
    </source>
</evidence>
<protein>
    <recommendedName>
        <fullName evidence="7">Kinesin-like protein</fullName>
    </recommendedName>
</protein>
<dbReference type="GO" id="GO:0007018">
    <property type="term" value="P:microtubule-based movement"/>
    <property type="evidence" value="ECO:0007669"/>
    <property type="project" value="InterPro"/>
</dbReference>
<proteinExistence type="inferred from homology"/>
<dbReference type="InterPro" id="IPR027417">
    <property type="entry name" value="P-loop_NTPase"/>
</dbReference>
<keyword evidence="6 7" id="KW-0505">Motor protein</keyword>
<feature type="binding site" evidence="6">
    <location>
        <begin position="67"/>
        <end position="74"/>
    </location>
    <ligand>
        <name>ATP</name>
        <dbReference type="ChEBI" id="CHEBI:30616"/>
    </ligand>
</feature>
<dbReference type="GO" id="GO:0005875">
    <property type="term" value="C:microtubule associated complex"/>
    <property type="evidence" value="ECO:0007669"/>
    <property type="project" value="TreeGrafter"/>
</dbReference>
<dbReference type="SUPFAM" id="SSF52540">
    <property type="entry name" value="P-loop containing nucleoside triphosphate hydrolases"/>
    <property type="match status" value="1"/>
</dbReference>
<dbReference type="OrthoDB" id="3176171at2759"/>
<dbReference type="PRINTS" id="PR00380">
    <property type="entry name" value="KINESINHEAVY"/>
</dbReference>
<dbReference type="KEGG" id="fcy:FRACYDRAFT_226839"/>
<dbReference type="GO" id="GO:0003777">
    <property type="term" value="F:microtubule motor activity"/>
    <property type="evidence" value="ECO:0007669"/>
    <property type="project" value="InterPro"/>
</dbReference>
<organism evidence="9 10">
    <name type="scientific">Fragilariopsis cylindrus CCMP1102</name>
    <dbReference type="NCBI Taxonomy" id="635003"/>
    <lineage>
        <taxon>Eukaryota</taxon>
        <taxon>Sar</taxon>
        <taxon>Stramenopiles</taxon>
        <taxon>Ochrophyta</taxon>
        <taxon>Bacillariophyta</taxon>
        <taxon>Bacillariophyceae</taxon>
        <taxon>Bacillariophycidae</taxon>
        <taxon>Bacillariales</taxon>
        <taxon>Bacillariaceae</taxon>
        <taxon>Fragilariopsis</taxon>
    </lineage>
</organism>
<dbReference type="GO" id="GO:0005737">
    <property type="term" value="C:cytoplasm"/>
    <property type="evidence" value="ECO:0007669"/>
    <property type="project" value="UniProtKB-SubCell"/>
</dbReference>
<gene>
    <name evidence="9" type="ORF">FRACYDRAFT_226839</name>
</gene>
<comment type="similarity">
    <text evidence="6 7">Belongs to the TRAFAC class myosin-kinesin ATPase superfamily. Kinesin family.</text>
</comment>
<dbReference type="EMBL" id="KV784361">
    <property type="protein sequence ID" value="OEU13646.1"/>
    <property type="molecule type" value="Genomic_DNA"/>
</dbReference>
<feature type="domain" description="Kinesin motor" evidence="8">
    <location>
        <begin position="1"/>
        <end position="333"/>
    </location>
</feature>